<sequence>METPIEGERNDVRVELIGAQPAELIPPEIGRSKKSDNGVVFIGRSPIKVTAVVPESCYGTSQKVNRAKVIIHNSLAGSPPEPFPCATSAPSKPRISPPARFAPYARPAEQDLKFLNDKERVELEAVQRVKEKHALAIVIAQRKEKNVALTALYLQQICLLRREKEALEQREEELAKLSAARRLAAKAPEPYVPSQIVTPAVLQIQPLPEVEAQINQRHSVVENNFKEWTKRIRDEMDARERVIIGSLQQDDSLTKQVILESTKAMKKIKEDLLIELRQTRQTEQRETTGTMGNSMEEGATARSRTSSSTSAATTSCETRDELTAERYTLLTKLMGAALVVKSSRDKGERRVNTLKAQTRHERIEEITRKLAEISTAEERVSDHEQLDIALGEMVVLDQLAESQKRDSAPTTTTLVNCLALPLPVFNGEIAAWGSWKAAWSTKSTRLSNTSVLPQW</sequence>
<evidence type="ECO:0000256" key="1">
    <source>
        <dbReference type="SAM" id="Coils"/>
    </source>
</evidence>
<name>A0ABR0ARN2_9CRUS</name>
<comment type="caution">
    <text evidence="3">The sequence shown here is derived from an EMBL/GenBank/DDBJ whole genome shotgun (WGS) entry which is preliminary data.</text>
</comment>
<protein>
    <submittedName>
        <fullName evidence="3">Uncharacterized protein</fullName>
    </submittedName>
</protein>
<evidence type="ECO:0000256" key="2">
    <source>
        <dbReference type="SAM" id="MobiDB-lite"/>
    </source>
</evidence>
<dbReference type="EMBL" id="JAOYFB010000038">
    <property type="protein sequence ID" value="KAK4027774.1"/>
    <property type="molecule type" value="Genomic_DNA"/>
</dbReference>
<proteinExistence type="predicted"/>
<evidence type="ECO:0000313" key="3">
    <source>
        <dbReference type="EMBL" id="KAK4027774.1"/>
    </source>
</evidence>
<feature type="region of interest" description="Disordered" evidence="2">
    <location>
        <begin position="279"/>
        <end position="318"/>
    </location>
</feature>
<reference evidence="3 4" key="1">
    <citation type="journal article" date="2023" name="Nucleic Acids Res.">
        <title>The hologenome of Daphnia magna reveals possible DNA methylation and microbiome-mediated evolution of the host genome.</title>
        <authorList>
            <person name="Chaturvedi A."/>
            <person name="Li X."/>
            <person name="Dhandapani V."/>
            <person name="Marshall H."/>
            <person name="Kissane S."/>
            <person name="Cuenca-Cambronero M."/>
            <person name="Asole G."/>
            <person name="Calvet F."/>
            <person name="Ruiz-Romero M."/>
            <person name="Marangio P."/>
            <person name="Guigo R."/>
            <person name="Rago D."/>
            <person name="Mirbahai L."/>
            <person name="Eastwood N."/>
            <person name="Colbourne J.K."/>
            <person name="Zhou J."/>
            <person name="Mallon E."/>
            <person name="Orsini L."/>
        </authorList>
    </citation>
    <scope>NUCLEOTIDE SEQUENCE [LARGE SCALE GENOMIC DNA]</scope>
    <source>
        <strain evidence="3">LRV0_1</strain>
    </source>
</reference>
<accession>A0ABR0ARN2</accession>
<feature type="compositionally biased region" description="Low complexity" evidence="2">
    <location>
        <begin position="300"/>
        <end position="315"/>
    </location>
</feature>
<feature type="coiled-coil region" evidence="1">
    <location>
        <begin position="160"/>
        <end position="187"/>
    </location>
</feature>
<gene>
    <name evidence="3" type="ORF">OUZ56_016821</name>
</gene>
<evidence type="ECO:0000313" key="4">
    <source>
        <dbReference type="Proteomes" id="UP001234178"/>
    </source>
</evidence>
<organism evidence="3 4">
    <name type="scientific">Daphnia magna</name>
    <dbReference type="NCBI Taxonomy" id="35525"/>
    <lineage>
        <taxon>Eukaryota</taxon>
        <taxon>Metazoa</taxon>
        <taxon>Ecdysozoa</taxon>
        <taxon>Arthropoda</taxon>
        <taxon>Crustacea</taxon>
        <taxon>Branchiopoda</taxon>
        <taxon>Diplostraca</taxon>
        <taxon>Cladocera</taxon>
        <taxon>Anomopoda</taxon>
        <taxon>Daphniidae</taxon>
        <taxon>Daphnia</taxon>
    </lineage>
</organism>
<dbReference type="Proteomes" id="UP001234178">
    <property type="component" value="Unassembled WGS sequence"/>
</dbReference>
<keyword evidence="1" id="KW-0175">Coiled coil</keyword>
<keyword evidence="4" id="KW-1185">Reference proteome</keyword>